<evidence type="ECO:0000259" key="5">
    <source>
        <dbReference type="PROSITE" id="PS51898"/>
    </source>
</evidence>
<feature type="domain" description="Tyr recombinase" evidence="5">
    <location>
        <begin position="186"/>
        <end position="380"/>
    </location>
</feature>
<dbReference type="InterPro" id="IPR011010">
    <property type="entry name" value="DNA_brk_join_enz"/>
</dbReference>
<dbReference type="InterPro" id="IPR013762">
    <property type="entry name" value="Integrase-like_cat_sf"/>
</dbReference>
<dbReference type="EMBL" id="CP093313">
    <property type="protein sequence ID" value="UWZ81783.1"/>
    <property type="molecule type" value="Genomic_DNA"/>
</dbReference>
<sequence length="433" mass="49249">MAMKYQKGTVYPRGQKVKMWYGKYTVYLRNEEGKEVGKRRNVPLCPKAGTPKWKAEQMLHSLILKETGIPAKTSPGIIPDETATFQWFVEERYLPMREGTWSPAYRKINTYEIKHYLVEHFGRIPLNQLGTFEIQVWLNKLATKYSQSVVRHCHINIRSIMQTAKKLKFLATDPAEDVSMPQTKPVEKPVMTQDQILKLIGKIHDLHDLCLMYVGIFCGPRSSEVLGLQWKSWTGTTLVPHGTAFEGRFYPGRLKNRSSRAPIGVPEQVRPVIEAWKKLSPDPSPDALMFPTFGRGERKGKAVPRWGKNFLRWRVRPIAKKLEIPESLITFQVMRRTLGTNLQHHGTLKDAQGALRHASIRTTGDVYVQTIETSVLNAMNSRTMEILADWKPAILDGKVTPISDATPKRRTVKVETQLDQLGPSAEGRNVVSA</sequence>
<dbReference type="PROSITE" id="PS51898">
    <property type="entry name" value="TYR_RECOMBINASE"/>
    <property type="match status" value="1"/>
</dbReference>
<evidence type="ECO:0000313" key="6">
    <source>
        <dbReference type="EMBL" id="UWZ81783.1"/>
    </source>
</evidence>
<keyword evidence="7" id="KW-1185">Reference proteome</keyword>
<evidence type="ECO:0000256" key="4">
    <source>
        <dbReference type="ARBA" id="ARBA00023172"/>
    </source>
</evidence>
<accession>A0A9J7BGA4</accession>
<comment type="similarity">
    <text evidence="1">Belongs to the 'phage' integrase family.</text>
</comment>
<organism evidence="6 7">
    <name type="scientific">Occallatibacter riparius</name>
    <dbReference type="NCBI Taxonomy" id="1002689"/>
    <lineage>
        <taxon>Bacteria</taxon>
        <taxon>Pseudomonadati</taxon>
        <taxon>Acidobacteriota</taxon>
        <taxon>Terriglobia</taxon>
        <taxon>Terriglobales</taxon>
        <taxon>Acidobacteriaceae</taxon>
        <taxon>Occallatibacter</taxon>
    </lineage>
</organism>
<dbReference type="GO" id="GO:0015074">
    <property type="term" value="P:DNA integration"/>
    <property type="evidence" value="ECO:0007669"/>
    <property type="project" value="UniProtKB-KW"/>
</dbReference>
<dbReference type="PANTHER" id="PTHR30349">
    <property type="entry name" value="PHAGE INTEGRASE-RELATED"/>
    <property type="match status" value="1"/>
</dbReference>
<evidence type="ECO:0000256" key="1">
    <source>
        <dbReference type="ARBA" id="ARBA00008857"/>
    </source>
</evidence>
<dbReference type="RefSeq" id="WP_260790676.1">
    <property type="nucleotide sequence ID" value="NZ_CP093313.1"/>
</dbReference>
<keyword evidence="2" id="KW-0229">DNA integration</keyword>
<reference evidence="6" key="1">
    <citation type="submission" date="2021-04" db="EMBL/GenBank/DDBJ databases">
        <title>Phylogenetic analysis of Acidobacteriaceae.</title>
        <authorList>
            <person name="Qiu L."/>
            <person name="Zhang Q."/>
        </authorList>
    </citation>
    <scope>NUCLEOTIDE SEQUENCE</scope>
    <source>
        <strain evidence="6">DSM 25168</strain>
    </source>
</reference>
<dbReference type="SUPFAM" id="SSF56349">
    <property type="entry name" value="DNA breaking-rejoining enzymes"/>
    <property type="match status" value="1"/>
</dbReference>
<dbReference type="KEGG" id="orp:MOP44_14440"/>
<evidence type="ECO:0000313" key="7">
    <source>
        <dbReference type="Proteomes" id="UP001059380"/>
    </source>
</evidence>
<protein>
    <submittedName>
        <fullName evidence="6">Site-specific integrase</fullName>
    </submittedName>
</protein>
<dbReference type="Pfam" id="PF00589">
    <property type="entry name" value="Phage_integrase"/>
    <property type="match status" value="1"/>
</dbReference>
<dbReference type="Proteomes" id="UP001059380">
    <property type="component" value="Chromosome"/>
</dbReference>
<keyword evidence="4" id="KW-0233">DNA recombination</keyword>
<dbReference type="Gene3D" id="1.10.443.10">
    <property type="entry name" value="Intergrase catalytic core"/>
    <property type="match status" value="1"/>
</dbReference>
<dbReference type="PANTHER" id="PTHR30349:SF64">
    <property type="entry name" value="PROPHAGE INTEGRASE INTD-RELATED"/>
    <property type="match status" value="1"/>
</dbReference>
<dbReference type="CDD" id="cd00397">
    <property type="entry name" value="DNA_BRE_C"/>
    <property type="match status" value="1"/>
</dbReference>
<dbReference type="Pfam" id="PF14659">
    <property type="entry name" value="Phage_int_SAM_3"/>
    <property type="match status" value="1"/>
</dbReference>
<gene>
    <name evidence="6" type="ORF">MOP44_14440</name>
</gene>
<dbReference type="Gene3D" id="1.10.150.130">
    <property type="match status" value="1"/>
</dbReference>
<dbReference type="InterPro" id="IPR002104">
    <property type="entry name" value="Integrase_catalytic"/>
</dbReference>
<keyword evidence="3" id="KW-0238">DNA-binding</keyword>
<dbReference type="GO" id="GO:0003677">
    <property type="term" value="F:DNA binding"/>
    <property type="evidence" value="ECO:0007669"/>
    <property type="project" value="UniProtKB-KW"/>
</dbReference>
<dbReference type="AlphaFoldDB" id="A0A9J7BGA4"/>
<evidence type="ECO:0000256" key="3">
    <source>
        <dbReference type="ARBA" id="ARBA00023125"/>
    </source>
</evidence>
<dbReference type="InterPro" id="IPR050090">
    <property type="entry name" value="Tyrosine_recombinase_XerCD"/>
</dbReference>
<dbReference type="InterPro" id="IPR004107">
    <property type="entry name" value="Integrase_SAM-like_N"/>
</dbReference>
<name>A0A9J7BGA4_9BACT</name>
<dbReference type="InterPro" id="IPR010998">
    <property type="entry name" value="Integrase_recombinase_N"/>
</dbReference>
<dbReference type="GO" id="GO:0006310">
    <property type="term" value="P:DNA recombination"/>
    <property type="evidence" value="ECO:0007669"/>
    <property type="project" value="UniProtKB-KW"/>
</dbReference>
<evidence type="ECO:0000256" key="2">
    <source>
        <dbReference type="ARBA" id="ARBA00022908"/>
    </source>
</evidence>
<proteinExistence type="inferred from homology"/>